<dbReference type="SUPFAM" id="SSF55874">
    <property type="entry name" value="ATPase domain of HSP90 chaperone/DNA topoisomerase II/histidine kinase"/>
    <property type="match status" value="1"/>
</dbReference>
<evidence type="ECO:0008006" key="2">
    <source>
        <dbReference type="Google" id="ProtNLM"/>
    </source>
</evidence>
<dbReference type="EMBL" id="LAZR01004701">
    <property type="protein sequence ID" value="KKN06351.1"/>
    <property type="molecule type" value="Genomic_DNA"/>
</dbReference>
<evidence type="ECO:0000313" key="1">
    <source>
        <dbReference type="EMBL" id="KKN06351.1"/>
    </source>
</evidence>
<gene>
    <name evidence="1" type="ORF">LCGC14_1078080</name>
</gene>
<proteinExistence type="predicted"/>
<sequence length="331" mass="37266">MGNNKQLLNFINETNPDKLQVEEDFGLGYVRLNTTEAQKRQAKDDIRDVESVLIEMLRNSRDANASTIYVASWKQNSKRNLVVIDNGEGIPGQMKNLVFEPRVTSKLNQINYDTYGLHGRGMALYSTAVNCEYTKVTYSKPGGKLTAIKVVADNDKLPEKANQSTWPSFDSSGSIKDGPHNLIRKSVEFNLANKKLDIFLGTQTEILSEMFKNDEFDFKKKSAKSIYEFAKVLELDISLRNCQRVFHGQISLSRSILEIIEKKSKVKTKGALRSPAIASFLGNEELENILKKIKYLVDETGKKSFIKTSEDASISKVGNKLVITLPLEIEE</sequence>
<organism evidence="1">
    <name type="scientific">marine sediment metagenome</name>
    <dbReference type="NCBI Taxonomy" id="412755"/>
    <lineage>
        <taxon>unclassified sequences</taxon>
        <taxon>metagenomes</taxon>
        <taxon>ecological metagenomes</taxon>
    </lineage>
</organism>
<dbReference type="AlphaFoldDB" id="A0A0F9PZB9"/>
<protein>
    <recommendedName>
        <fullName evidence="2">Histidine kinase/HSP90-like ATPase domain-containing protein</fullName>
    </recommendedName>
</protein>
<dbReference type="InterPro" id="IPR036890">
    <property type="entry name" value="HATPase_C_sf"/>
</dbReference>
<name>A0A0F9PZB9_9ZZZZ</name>
<comment type="caution">
    <text evidence="1">The sequence shown here is derived from an EMBL/GenBank/DDBJ whole genome shotgun (WGS) entry which is preliminary data.</text>
</comment>
<dbReference type="Gene3D" id="3.30.565.10">
    <property type="entry name" value="Histidine kinase-like ATPase, C-terminal domain"/>
    <property type="match status" value="1"/>
</dbReference>
<accession>A0A0F9PZB9</accession>
<dbReference type="Pfam" id="PF13589">
    <property type="entry name" value="HATPase_c_3"/>
    <property type="match status" value="1"/>
</dbReference>
<reference evidence="1" key="1">
    <citation type="journal article" date="2015" name="Nature">
        <title>Complex archaea that bridge the gap between prokaryotes and eukaryotes.</title>
        <authorList>
            <person name="Spang A."/>
            <person name="Saw J.H."/>
            <person name="Jorgensen S.L."/>
            <person name="Zaremba-Niedzwiedzka K."/>
            <person name="Martijn J."/>
            <person name="Lind A.E."/>
            <person name="van Eijk R."/>
            <person name="Schleper C."/>
            <person name="Guy L."/>
            <person name="Ettema T.J."/>
        </authorList>
    </citation>
    <scope>NUCLEOTIDE SEQUENCE</scope>
</reference>